<proteinExistence type="predicted"/>
<comment type="caution">
    <text evidence="1">The sequence shown here is derived from an EMBL/GenBank/DDBJ whole genome shotgun (WGS) entry which is preliminary data.</text>
</comment>
<organism evidence="1 2">
    <name type="scientific">Dichanthelium oligosanthes</name>
    <dbReference type="NCBI Taxonomy" id="888268"/>
    <lineage>
        <taxon>Eukaryota</taxon>
        <taxon>Viridiplantae</taxon>
        <taxon>Streptophyta</taxon>
        <taxon>Embryophyta</taxon>
        <taxon>Tracheophyta</taxon>
        <taxon>Spermatophyta</taxon>
        <taxon>Magnoliopsida</taxon>
        <taxon>Liliopsida</taxon>
        <taxon>Poales</taxon>
        <taxon>Poaceae</taxon>
        <taxon>PACMAD clade</taxon>
        <taxon>Panicoideae</taxon>
        <taxon>Panicodae</taxon>
        <taxon>Paniceae</taxon>
        <taxon>Dichantheliinae</taxon>
        <taxon>Dichanthelium</taxon>
    </lineage>
</organism>
<protein>
    <submittedName>
        <fullName evidence="1">Uncharacterized protein</fullName>
    </submittedName>
</protein>
<evidence type="ECO:0000313" key="1">
    <source>
        <dbReference type="EMBL" id="OEL26331.1"/>
    </source>
</evidence>
<accession>A0A1E5VMH4</accession>
<sequence length="50" mass="5491">LLLLLVRGNQPSHPNSPLLSIRHAHNTLLRAGYFLSRQQCPLPLPRGGPA</sequence>
<reference evidence="1 2" key="1">
    <citation type="submission" date="2016-09" db="EMBL/GenBank/DDBJ databases">
        <title>The draft genome of Dichanthelium oligosanthes: A C3 panicoid grass species.</title>
        <authorList>
            <person name="Studer A.J."/>
            <person name="Schnable J.C."/>
            <person name="Brutnell T.P."/>
        </authorList>
    </citation>
    <scope>NUCLEOTIDE SEQUENCE [LARGE SCALE GENOMIC DNA]</scope>
    <source>
        <strain evidence="2">cv. Kellogg 1175</strain>
        <tissue evidence="1">Leaf</tissue>
    </source>
</reference>
<gene>
    <name evidence="1" type="ORF">BAE44_0012650</name>
</gene>
<evidence type="ECO:0000313" key="2">
    <source>
        <dbReference type="Proteomes" id="UP000095767"/>
    </source>
</evidence>
<dbReference type="Proteomes" id="UP000095767">
    <property type="component" value="Unassembled WGS sequence"/>
</dbReference>
<keyword evidence="2" id="KW-1185">Reference proteome</keyword>
<name>A0A1E5VMH4_9POAL</name>
<dbReference type="AlphaFoldDB" id="A0A1E5VMH4"/>
<dbReference type="EMBL" id="LWDX02034906">
    <property type="protein sequence ID" value="OEL26331.1"/>
    <property type="molecule type" value="Genomic_DNA"/>
</dbReference>
<feature type="non-terminal residue" evidence="1">
    <location>
        <position position="1"/>
    </location>
</feature>